<dbReference type="EMBL" id="CZQC01000036">
    <property type="protein sequence ID" value="CUS41157.1"/>
    <property type="molecule type" value="Genomic_DNA"/>
</dbReference>
<dbReference type="SUPFAM" id="SSF160544">
    <property type="entry name" value="EscU C-terminal domain-like"/>
    <property type="match status" value="1"/>
</dbReference>
<dbReference type="AlphaFoldDB" id="A0A160TD72"/>
<dbReference type="Gene3D" id="3.40.1690.10">
    <property type="entry name" value="secretion proteins EscU"/>
    <property type="match status" value="1"/>
</dbReference>
<organism evidence="1">
    <name type="scientific">hydrothermal vent metagenome</name>
    <dbReference type="NCBI Taxonomy" id="652676"/>
    <lineage>
        <taxon>unclassified sequences</taxon>
        <taxon>metagenomes</taxon>
        <taxon>ecological metagenomes</taxon>
    </lineage>
</organism>
<dbReference type="PANTHER" id="PTHR30531">
    <property type="entry name" value="FLAGELLAR BIOSYNTHETIC PROTEIN FLHB"/>
    <property type="match status" value="1"/>
</dbReference>
<protein>
    <submittedName>
        <fullName evidence="1">FlhB domain protein</fullName>
    </submittedName>
</protein>
<dbReference type="InterPro" id="IPR029025">
    <property type="entry name" value="T3SS_substrate_exporter_C"/>
</dbReference>
<proteinExistence type="predicted"/>
<evidence type="ECO:0000313" key="1">
    <source>
        <dbReference type="EMBL" id="CUS41157.1"/>
    </source>
</evidence>
<dbReference type="InterPro" id="IPR006135">
    <property type="entry name" value="T3SS_substrate_exporter"/>
</dbReference>
<dbReference type="PANTHER" id="PTHR30531:SF12">
    <property type="entry name" value="FLAGELLAR BIOSYNTHETIC PROTEIN FLHB"/>
    <property type="match status" value="1"/>
</dbReference>
<name>A0A160TD72_9ZZZZ</name>
<reference evidence="1" key="1">
    <citation type="submission" date="2015-10" db="EMBL/GenBank/DDBJ databases">
        <authorList>
            <person name="Gilbert D.G."/>
        </authorList>
    </citation>
    <scope>NUCLEOTIDE SEQUENCE</scope>
</reference>
<dbReference type="GO" id="GO:0009306">
    <property type="term" value="P:protein secretion"/>
    <property type="evidence" value="ECO:0007669"/>
    <property type="project" value="InterPro"/>
</dbReference>
<gene>
    <name evidence="1" type="ORF">MGWOODY_Tha716</name>
</gene>
<dbReference type="Pfam" id="PF01312">
    <property type="entry name" value="Bac_export_2"/>
    <property type="match status" value="1"/>
</dbReference>
<dbReference type="GO" id="GO:0005886">
    <property type="term" value="C:plasma membrane"/>
    <property type="evidence" value="ECO:0007669"/>
    <property type="project" value="TreeGrafter"/>
</dbReference>
<sequence>MSLPDSLFESTEAIAISYDGLTAPKISAKGEDDLAQAIIQLALTHKVPVYENAELVSWLSQLDLGDEIPRQLYQVIAEILAFVYHLEGRTPDNN</sequence>
<accession>A0A160TD72</accession>